<dbReference type="OrthoDB" id="9799271at2"/>
<dbReference type="Pfam" id="PF00528">
    <property type="entry name" value="BPD_transp_1"/>
    <property type="match status" value="1"/>
</dbReference>
<keyword evidence="3" id="KW-1003">Cell membrane</keyword>
<reference evidence="9 10" key="1">
    <citation type="submission" date="2016-10" db="EMBL/GenBank/DDBJ databases">
        <authorList>
            <person name="de Groot N.N."/>
        </authorList>
    </citation>
    <scope>NUCLEOTIDE SEQUENCE [LARGE SCALE GENOMIC DNA]</scope>
    <source>
        <strain evidence="10">L7-484,KACC 16230,DSM 25025</strain>
    </source>
</reference>
<dbReference type="PANTHER" id="PTHR30151:SF38">
    <property type="entry name" value="ALIPHATIC SULFONATES TRANSPORT PERMEASE PROTEIN SSUC-RELATED"/>
    <property type="match status" value="1"/>
</dbReference>
<feature type="domain" description="ABC transmembrane type-1" evidence="8">
    <location>
        <begin position="82"/>
        <end position="266"/>
    </location>
</feature>
<evidence type="ECO:0000259" key="8">
    <source>
        <dbReference type="PROSITE" id="PS50928"/>
    </source>
</evidence>
<keyword evidence="4 7" id="KW-0812">Transmembrane</keyword>
<dbReference type="PROSITE" id="PS50928">
    <property type="entry name" value="ABC_TM1"/>
    <property type="match status" value="1"/>
</dbReference>
<proteinExistence type="inferred from homology"/>
<comment type="subcellular location">
    <subcellularLocation>
        <location evidence="1 7">Cell membrane</location>
        <topology evidence="1 7">Multi-pass membrane protein</topology>
    </subcellularLocation>
</comment>
<evidence type="ECO:0000256" key="5">
    <source>
        <dbReference type="ARBA" id="ARBA00022989"/>
    </source>
</evidence>
<dbReference type="AlphaFoldDB" id="A0A1H0MKV7"/>
<feature type="transmembrane region" description="Helical" evidence="7">
    <location>
        <begin position="93"/>
        <end position="112"/>
    </location>
</feature>
<dbReference type="PANTHER" id="PTHR30151">
    <property type="entry name" value="ALKANE SULFONATE ABC TRANSPORTER-RELATED, MEMBRANE SUBUNIT"/>
    <property type="match status" value="1"/>
</dbReference>
<feature type="transmembrane region" description="Helical" evidence="7">
    <location>
        <begin position="242"/>
        <end position="262"/>
    </location>
</feature>
<evidence type="ECO:0000256" key="7">
    <source>
        <dbReference type="RuleBase" id="RU363032"/>
    </source>
</evidence>
<dbReference type="STRING" id="1166073.SAMN05192530_11446"/>
<gene>
    <name evidence="9" type="ORF">SAMN05192530_11446</name>
</gene>
<dbReference type="GO" id="GO:0005886">
    <property type="term" value="C:plasma membrane"/>
    <property type="evidence" value="ECO:0007669"/>
    <property type="project" value="UniProtKB-SubCell"/>
</dbReference>
<feature type="transmembrane region" description="Helical" evidence="7">
    <location>
        <begin position="124"/>
        <end position="146"/>
    </location>
</feature>
<dbReference type="EMBL" id="FNIT01000014">
    <property type="protein sequence ID" value="SDO80945.1"/>
    <property type="molecule type" value="Genomic_DNA"/>
</dbReference>
<keyword evidence="2 7" id="KW-0813">Transport</keyword>
<comment type="similarity">
    <text evidence="7">Belongs to the binding-protein-dependent transport system permease family.</text>
</comment>
<evidence type="ECO:0000313" key="9">
    <source>
        <dbReference type="EMBL" id="SDO80945.1"/>
    </source>
</evidence>
<evidence type="ECO:0000256" key="4">
    <source>
        <dbReference type="ARBA" id="ARBA00022692"/>
    </source>
</evidence>
<accession>A0A1H0MKV7</accession>
<dbReference type="InterPro" id="IPR035906">
    <property type="entry name" value="MetI-like_sf"/>
</dbReference>
<keyword evidence="5 7" id="KW-1133">Transmembrane helix</keyword>
<evidence type="ECO:0000256" key="2">
    <source>
        <dbReference type="ARBA" id="ARBA00022448"/>
    </source>
</evidence>
<organism evidence="9 10">
    <name type="scientific">Aureimonas jatrophae</name>
    <dbReference type="NCBI Taxonomy" id="1166073"/>
    <lineage>
        <taxon>Bacteria</taxon>
        <taxon>Pseudomonadati</taxon>
        <taxon>Pseudomonadota</taxon>
        <taxon>Alphaproteobacteria</taxon>
        <taxon>Hyphomicrobiales</taxon>
        <taxon>Aurantimonadaceae</taxon>
        <taxon>Aureimonas</taxon>
    </lineage>
</organism>
<dbReference type="InterPro" id="IPR000515">
    <property type="entry name" value="MetI-like"/>
</dbReference>
<sequence>MSLQTEAVTTSRRQRASAARWRPALRLKDSAAVRSLLTLIGPVAILCLWQAASGLGLMSSQVLPPPSLVWETLVDLAKAGDLSVNLALSARRILFGLVIGAPLGLAFGLALARSQRLEDYLGPTFRALAAVPSLGWIPALILVLGIEESLKIVILAKACFVPMAIAAMEGGRAVPRELSEAADVMRLRPLSRFRRLTLPAATPFLFRGLRLSVGQAFVSLVVVEMLAGTDGIGYLMVWGRTLFQLDLVIAGMIVVGATGFAIDSFLRHAERLVAGRYGADV</sequence>
<dbReference type="GO" id="GO:0055085">
    <property type="term" value="P:transmembrane transport"/>
    <property type="evidence" value="ECO:0007669"/>
    <property type="project" value="InterPro"/>
</dbReference>
<name>A0A1H0MKV7_9HYPH</name>
<feature type="transmembrane region" description="Helical" evidence="7">
    <location>
        <begin position="31"/>
        <end position="52"/>
    </location>
</feature>
<dbReference type="SUPFAM" id="SSF161098">
    <property type="entry name" value="MetI-like"/>
    <property type="match status" value="1"/>
</dbReference>
<evidence type="ECO:0000256" key="1">
    <source>
        <dbReference type="ARBA" id="ARBA00004651"/>
    </source>
</evidence>
<evidence type="ECO:0000313" key="10">
    <source>
        <dbReference type="Proteomes" id="UP000198793"/>
    </source>
</evidence>
<dbReference type="Proteomes" id="UP000198793">
    <property type="component" value="Unassembled WGS sequence"/>
</dbReference>
<dbReference type="Gene3D" id="1.10.3720.10">
    <property type="entry name" value="MetI-like"/>
    <property type="match status" value="1"/>
</dbReference>
<dbReference type="CDD" id="cd06261">
    <property type="entry name" value="TM_PBP2"/>
    <property type="match status" value="1"/>
</dbReference>
<dbReference type="RefSeq" id="WP_090676824.1">
    <property type="nucleotide sequence ID" value="NZ_FNIT01000014.1"/>
</dbReference>
<keyword evidence="10" id="KW-1185">Reference proteome</keyword>
<evidence type="ECO:0000256" key="6">
    <source>
        <dbReference type="ARBA" id="ARBA00023136"/>
    </source>
</evidence>
<keyword evidence="6 7" id="KW-0472">Membrane</keyword>
<protein>
    <submittedName>
        <fullName evidence="9">Sulfonate transport system permease protein</fullName>
    </submittedName>
</protein>
<evidence type="ECO:0000256" key="3">
    <source>
        <dbReference type="ARBA" id="ARBA00022475"/>
    </source>
</evidence>